<gene>
    <name evidence="2" type="ORF">OG563_07285</name>
</gene>
<evidence type="ECO:0000313" key="3">
    <source>
        <dbReference type="Proteomes" id="UP001432062"/>
    </source>
</evidence>
<reference evidence="2" key="1">
    <citation type="submission" date="2022-10" db="EMBL/GenBank/DDBJ databases">
        <title>The complete genomes of actinobacterial strains from the NBC collection.</title>
        <authorList>
            <person name="Joergensen T.S."/>
            <person name="Alvarez Arevalo M."/>
            <person name="Sterndorff E.B."/>
            <person name="Faurdal D."/>
            <person name="Vuksanovic O."/>
            <person name="Mourched A.-S."/>
            <person name="Charusanti P."/>
            <person name="Shaw S."/>
            <person name="Blin K."/>
            <person name="Weber T."/>
        </authorList>
    </citation>
    <scope>NUCLEOTIDE SEQUENCE</scope>
    <source>
        <strain evidence="2">NBC_01482</strain>
    </source>
</reference>
<evidence type="ECO:0000313" key="2">
    <source>
        <dbReference type="EMBL" id="WUV48005.1"/>
    </source>
</evidence>
<dbReference type="RefSeq" id="WP_329412280.1">
    <property type="nucleotide sequence ID" value="NZ_CP109441.1"/>
</dbReference>
<keyword evidence="3" id="KW-1185">Reference proteome</keyword>
<name>A0ABZ1Z1M4_9NOCA</name>
<sequence length="111" mass="12056">MVRKVSQNHADLDSYRKAALHSTENLRRAMKDFLAHAEEAGSGWGGLAYQAMLTSATNTDDESLVIDEKLNTINDLINTGGNSLSAMDQDSADAFQRGDPEPIGTHTNLHV</sequence>
<evidence type="ECO:0008006" key="4">
    <source>
        <dbReference type="Google" id="ProtNLM"/>
    </source>
</evidence>
<dbReference type="Proteomes" id="UP001432062">
    <property type="component" value="Chromosome"/>
</dbReference>
<dbReference type="InterPro" id="IPR036689">
    <property type="entry name" value="ESAT-6-like_sf"/>
</dbReference>
<feature type="region of interest" description="Disordered" evidence="1">
    <location>
        <begin position="84"/>
        <end position="111"/>
    </location>
</feature>
<dbReference type="EMBL" id="CP109441">
    <property type="protein sequence ID" value="WUV48005.1"/>
    <property type="molecule type" value="Genomic_DNA"/>
</dbReference>
<accession>A0ABZ1Z1M4</accession>
<dbReference type="SUPFAM" id="SSF140453">
    <property type="entry name" value="EsxAB dimer-like"/>
    <property type="match status" value="1"/>
</dbReference>
<proteinExistence type="predicted"/>
<organism evidence="2 3">
    <name type="scientific">Nocardia vinacea</name>
    <dbReference type="NCBI Taxonomy" id="96468"/>
    <lineage>
        <taxon>Bacteria</taxon>
        <taxon>Bacillati</taxon>
        <taxon>Actinomycetota</taxon>
        <taxon>Actinomycetes</taxon>
        <taxon>Mycobacteriales</taxon>
        <taxon>Nocardiaceae</taxon>
        <taxon>Nocardia</taxon>
    </lineage>
</organism>
<evidence type="ECO:0000256" key="1">
    <source>
        <dbReference type="SAM" id="MobiDB-lite"/>
    </source>
</evidence>
<protein>
    <recommendedName>
        <fullName evidence="4">WXG100 family type VII secretion target</fullName>
    </recommendedName>
</protein>